<gene>
    <name evidence="1" type="ORF">DW783_21720</name>
</gene>
<dbReference type="Gene3D" id="3.50.50.60">
    <property type="entry name" value="FAD/NAD(P)-binding domain"/>
    <property type="match status" value="1"/>
</dbReference>
<feature type="non-terminal residue" evidence="1">
    <location>
        <position position="51"/>
    </location>
</feature>
<proteinExistence type="predicted"/>
<evidence type="ECO:0000313" key="1">
    <source>
        <dbReference type="EMBL" id="RHD71135.1"/>
    </source>
</evidence>
<dbReference type="Pfam" id="PF13450">
    <property type="entry name" value="NAD_binding_8"/>
    <property type="match status" value="1"/>
</dbReference>
<evidence type="ECO:0000313" key="2">
    <source>
        <dbReference type="Proteomes" id="UP000283429"/>
    </source>
</evidence>
<dbReference type="AlphaFoldDB" id="A0A414GQK6"/>
<dbReference type="Proteomes" id="UP000283429">
    <property type="component" value="Unassembled WGS sequence"/>
</dbReference>
<dbReference type="SUPFAM" id="SSF51905">
    <property type="entry name" value="FAD/NAD(P)-binding domain"/>
    <property type="match status" value="1"/>
</dbReference>
<name>A0A414GQK6_PHOVU</name>
<sequence length="51" mass="5329">MSNPTLILGAGIAGLGAAYKLKSSNRSCIVLEKDSTYGGLCGNFTIDGFRF</sequence>
<dbReference type="InterPro" id="IPR036188">
    <property type="entry name" value="FAD/NAD-bd_sf"/>
</dbReference>
<reference evidence="1 2" key="1">
    <citation type="submission" date="2018-08" db="EMBL/GenBank/DDBJ databases">
        <title>A genome reference for cultivated species of the human gut microbiota.</title>
        <authorList>
            <person name="Zou Y."/>
            <person name="Xue W."/>
            <person name="Luo G."/>
        </authorList>
    </citation>
    <scope>NUCLEOTIDE SEQUENCE [LARGE SCALE GENOMIC DNA]</scope>
    <source>
        <strain evidence="1 2">AM30-40</strain>
    </source>
</reference>
<accession>A0A414GQK6</accession>
<dbReference type="RefSeq" id="WP_118171415.1">
    <property type="nucleotide sequence ID" value="NZ_QSJM01000100.1"/>
</dbReference>
<comment type="caution">
    <text evidence="1">The sequence shown here is derived from an EMBL/GenBank/DDBJ whole genome shotgun (WGS) entry which is preliminary data.</text>
</comment>
<protein>
    <submittedName>
        <fullName evidence="1">FAD-binding protein</fullName>
    </submittedName>
</protein>
<dbReference type="EMBL" id="QSJM01000100">
    <property type="protein sequence ID" value="RHD71135.1"/>
    <property type="molecule type" value="Genomic_DNA"/>
</dbReference>
<organism evidence="1 2">
    <name type="scientific">Phocaeicola vulgatus</name>
    <name type="common">Bacteroides vulgatus</name>
    <dbReference type="NCBI Taxonomy" id="821"/>
    <lineage>
        <taxon>Bacteria</taxon>
        <taxon>Pseudomonadati</taxon>
        <taxon>Bacteroidota</taxon>
        <taxon>Bacteroidia</taxon>
        <taxon>Bacteroidales</taxon>
        <taxon>Bacteroidaceae</taxon>
        <taxon>Phocaeicola</taxon>
    </lineage>
</organism>